<proteinExistence type="predicted"/>
<gene>
    <name evidence="1" type="ORF">CGLO_14252</name>
</gene>
<dbReference type="Proteomes" id="UP000015530">
    <property type="component" value="Unassembled WGS sequence"/>
</dbReference>
<evidence type="ECO:0000313" key="1">
    <source>
        <dbReference type="EMBL" id="EQB46682.1"/>
    </source>
</evidence>
<sequence length="23" mass="2687">MGCSRRKLTIPLWNLLLWTKLGS</sequence>
<accession>T0JUP1</accession>
<dbReference type="AlphaFoldDB" id="T0JUP1"/>
<reference evidence="2" key="1">
    <citation type="journal article" date="2013" name="Mol. Plant Microbe Interact.">
        <title>Global aspects of pacC regulation of pathogenicity genes in Colletotrichum gloeosporioides as revealed by transcriptome analysis.</title>
        <authorList>
            <person name="Alkan N."/>
            <person name="Meng X."/>
            <person name="Friedlander G."/>
            <person name="Reuveni E."/>
            <person name="Sukno S."/>
            <person name="Sherman A."/>
            <person name="Thon M."/>
            <person name="Fluhr R."/>
            <person name="Prusky D."/>
        </authorList>
    </citation>
    <scope>NUCLEOTIDE SEQUENCE [LARGE SCALE GENOMIC DNA]</scope>
    <source>
        <strain evidence="2">Cg-14</strain>
    </source>
</reference>
<protein>
    <submittedName>
        <fullName evidence="1">Uncharacterized protein</fullName>
    </submittedName>
</protein>
<dbReference type="EMBL" id="AMYD01003297">
    <property type="protein sequence ID" value="EQB46682.1"/>
    <property type="molecule type" value="Genomic_DNA"/>
</dbReference>
<dbReference type="HOGENOM" id="CLU_3423281_0_0_1"/>
<evidence type="ECO:0000313" key="2">
    <source>
        <dbReference type="Proteomes" id="UP000015530"/>
    </source>
</evidence>
<comment type="caution">
    <text evidence="1">The sequence shown here is derived from an EMBL/GenBank/DDBJ whole genome shotgun (WGS) entry which is preliminary data.</text>
</comment>
<organism evidence="1 2">
    <name type="scientific">Colletotrichum gloeosporioides (strain Cg-14)</name>
    <name type="common">Anthracnose fungus</name>
    <name type="synonym">Glomerella cingulata</name>
    <dbReference type="NCBI Taxonomy" id="1237896"/>
    <lineage>
        <taxon>Eukaryota</taxon>
        <taxon>Fungi</taxon>
        <taxon>Dikarya</taxon>
        <taxon>Ascomycota</taxon>
        <taxon>Pezizomycotina</taxon>
        <taxon>Sordariomycetes</taxon>
        <taxon>Hypocreomycetidae</taxon>
        <taxon>Glomerellales</taxon>
        <taxon>Glomerellaceae</taxon>
        <taxon>Colletotrichum</taxon>
        <taxon>Colletotrichum gloeosporioides species complex</taxon>
    </lineage>
</organism>
<name>T0JUP1_COLGC</name>